<dbReference type="EMBL" id="CAJNIZ010027224">
    <property type="protein sequence ID" value="CAE7498706.1"/>
    <property type="molecule type" value="Genomic_DNA"/>
</dbReference>
<dbReference type="Pfam" id="PF00166">
    <property type="entry name" value="Cpn10"/>
    <property type="match status" value="1"/>
</dbReference>
<dbReference type="AlphaFoldDB" id="A0A812SU98"/>
<organism evidence="2 3">
    <name type="scientific">Symbiodinium pilosum</name>
    <name type="common">Dinoflagellate</name>
    <dbReference type="NCBI Taxonomy" id="2952"/>
    <lineage>
        <taxon>Eukaryota</taxon>
        <taxon>Sar</taxon>
        <taxon>Alveolata</taxon>
        <taxon>Dinophyceae</taxon>
        <taxon>Suessiales</taxon>
        <taxon>Symbiodiniaceae</taxon>
        <taxon>Symbiodinium</taxon>
    </lineage>
</organism>
<dbReference type="Proteomes" id="UP000649617">
    <property type="component" value="Unassembled WGS sequence"/>
</dbReference>
<evidence type="ECO:0000313" key="3">
    <source>
        <dbReference type="Proteomes" id="UP000649617"/>
    </source>
</evidence>
<evidence type="ECO:0000256" key="1">
    <source>
        <dbReference type="ARBA" id="ARBA00023186"/>
    </source>
</evidence>
<keyword evidence="1" id="KW-0143">Chaperone</keyword>
<dbReference type="OrthoDB" id="184876at2759"/>
<proteinExistence type="predicted"/>
<dbReference type="InterPro" id="IPR037124">
    <property type="entry name" value="Chaperonin_GroES_sf"/>
</dbReference>
<protein>
    <submittedName>
        <fullName evidence="2">CPN21 protein</fullName>
    </submittedName>
</protein>
<gene>
    <name evidence="2" type="primary">CPN21</name>
    <name evidence="2" type="ORF">SPIL2461_LOCUS12885</name>
</gene>
<sequence>GAAKPDTTIGEVVAVGDDALDRTGKPIPSDLAVGDQVRFRFGNEVKLDLGKAEFRSVDISE</sequence>
<dbReference type="SUPFAM" id="SSF50129">
    <property type="entry name" value="GroES-like"/>
    <property type="match status" value="1"/>
</dbReference>
<dbReference type="Gene3D" id="2.30.33.40">
    <property type="entry name" value="GroES chaperonin"/>
    <property type="match status" value="1"/>
</dbReference>
<dbReference type="GO" id="GO:0005524">
    <property type="term" value="F:ATP binding"/>
    <property type="evidence" value="ECO:0007669"/>
    <property type="project" value="InterPro"/>
</dbReference>
<evidence type="ECO:0000313" key="2">
    <source>
        <dbReference type="EMBL" id="CAE7498706.1"/>
    </source>
</evidence>
<name>A0A812SU98_SYMPI</name>
<reference evidence="2" key="1">
    <citation type="submission" date="2021-02" db="EMBL/GenBank/DDBJ databases">
        <authorList>
            <person name="Dougan E. K."/>
            <person name="Rhodes N."/>
            <person name="Thang M."/>
            <person name="Chan C."/>
        </authorList>
    </citation>
    <scope>NUCLEOTIDE SEQUENCE</scope>
</reference>
<accession>A0A812SU98</accession>
<dbReference type="InterPro" id="IPR011032">
    <property type="entry name" value="GroES-like_sf"/>
</dbReference>
<dbReference type="InterPro" id="IPR020818">
    <property type="entry name" value="Chaperonin_GroES"/>
</dbReference>
<comment type="caution">
    <text evidence="2">The sequence shown here is derived from an EMBL/GenBank/DDBJ whole genome shotgun (WGS) entry which is preliminary data.</text>
</comment>
<keyword evidence="3" id="KW-1185">Reference proteome</keyword>
<dbReference type="GO" id="GO:0044183">
    <property type="term" value="F:protein folding chaperone"/>
    <property type="evidence" value="ECO:0007669"/>
    <property type="project" value="InterPro"/>
</dbReference>
<dbReference type="CDD" id="cd00320">
    <property type="entry name" value="cpn10"/>
    <property type="match status" value="1"/>
</dbReference>
<feature type="non-terminal residue" evidence="2">
    <location>
        <position position="1"/>
    </location>
</feature>
<feature type="non-terminal residue" evidence="2">
    <location>
        <position position="61"/>
    </location>
</feature>